<dbReference type="InterPro" id="IPR050106">
    <property type="entry name" value="HistidinolP_aminotransfase"/>
</dbReference>
<comment type="subunit">
    <text evidence="3 9">Homodimer.</text>
</comment>
<dbReference type="Proteomes" id="UP000503088">
    <property type="component" value="Chromosome"/>
</dbReference>
<comment type="pathway">
    <text evidence="2 9">Amino-acid biosynthesis; L-histidine biosynthesis; L-histidine from 5-phospho-alpha-D-ribose 1-diphosphate: step 7/9.</text>
</comment>
<comment type="cofactor">
    <cofactor evidence="1 9">
        <name>pyridoxal 5'-phosphate</name>
        <dbReference type="ChEBI" id="CHEBI:597326"/>
    </cofactor>
</comment>
<dbReference type="HAMAP" id="MF_01023">
    <property type="entry name" value="HisC_aminotrans_2"/>
    <property type="match status" value="1"/>
</dbReference>
<keyword evidence="9" id="KW-0028">Amino-acid biosynthesis</keyword>
<evidence type="ECO:0000256" key="2">
    <source>
        <dbReference type="ARBA" id="ARBA00005011"/>
    </source>
</evidence>
<evidence type="ECO:0000256" key="5">
    <source>
        <dbReference type="ARBA" id="ARBA00022679"/>
    </source>
</evidence>
<accession>A0A7D4CMH2</accession>
<dbReference type="PANTHER" id="PTHR43643">
    <property type="entry name" value="HISTIDINOL-PHOSPHATE AMINOTRANSFERASE 2"/>
    <property type="match status" value="1"/>
</dbReference>
<dbReference type="GO" id="GO:0030170">
    <property type="term" value="F:pyridoxal phosphate binding"/>
    <property type="evidence" value="ECO:0007669"/>
    <property type="project" value="InterPro"/>
</dbReference>
<dbReference type="Gene3D" id="3.40.640.10">
    <property type="entry name" value="Type I PLP-dependent aspartate aminotransferase-like (Major domain)"/>
    <property type="match status" value="1"/>
</dbReference>
<dbReference type="InterPro" id="IPR005861">
    <property type="entry name" value="HisP_aminotrans"/>
</dbReference>
<proteinExistence type="inferred from homology"/>
<organism evidence="11 12">
    <name type="scientific">Kroppenstedtia pulmonis</name>
    <dbReference type="NCBI Taxonomy" id="1380685"/>
    <lineage>
        <taxon>Bacteria</taxon>
        <taxon>Bacillati</taxon>
        <taxon>Bacillota</taxon>
        <taxon>Bacilli</taxon>
        <taxon>Bacillales</taxon>
        <taxon>Thermoactinomycetaceae</taxon>
        <taxon>Kroppenstedtia</taxon>
    </lineage>
</organism>
<dbReference type="Pfam" id="PF00155">
    <property type="entry name" value="Aminotran_1_2"/>
    <property type="match status" value="1"/>
</dbReference>
<dbReference type="SUPFAM" id="SSF53383">
    <property type="entry name" value="PLP-dependent transferases"/>
    <property type="match status" value="1"/>
</dbReference>
<dbReference type="PROSITE" id="PS00599">
    <property type="entry name" value="AA_TRANSFER_CLASS_2"/>
    <property type="match status" value="1"/>
</dbReference>
<sequence>MKVKNQLMQLTPYCTGMRTEEIKKKYGVETVVKLDSNENPYGCSEKVIKALRTNLSNLTHYPDANADQLRQKAASLYGIHPNHFFFGQGIDELIRLLCRAYLDPTVNTVLSDFSFFQYKRNAVIEGAEIREIPDIQGRHDITRMIQAVDQNTSILWICNPNNPTGQYVSKQELHQLLDTVSPDTLVVCDEAYFEYVEAADFPDTLSLIEQYPNLVVMRTFSKAYGLAALRIGYCIAHPHVVATLEVVKETFNTSHLAQIAALAALDDQDFIGECKRKNRHELEEYYTFCWRFGLSYYPSQTNFIFIDLGRNCDEIASYLLSKGYIVRPGSTWGCQTGLRITLGNSIQNDTLIAYLSQLLKTKDSTISD</sequence>
<dbReference type="InterPro" id="IPR015421">
    <property type="entry name" value="PyrdxlP-dep_Trfase_major"/>
</dbReference>
<name>A0A7D4CMH2_9BACL</name>
<keyword evidence="4 9" id="KW-0032">Aminotransferase</keyword>
<evidence type="ECO:0000256" key="4">
    <source>
        <dbReference type="ARBA" id="ARBA00022576"/>
    </source>
</evidence>
<dbReference type="PANTHER" id="PTHR43643:SF3">
    <property type="entry name" value="HISTIDINOL-PHOSPHATE AMINOTRANSFERASE"/>
    <property type="match status" value="1"/>
</dbReference>
<evidence type="ECO:0000313" key="12">
    <source>
        <dbReference type="Proteomes" id="UP000503088"/>
    </source>
</evidence>
<keyword evidence="12" id="KW-1185">Reference proteome</keyword>
<dbReference type="EC" id="2.6.1.9" evidence="9"/>
<dbReference type="KEGG" id="kpul:GXN76_07620"/>
<evidence type="ECO:0000256" key="9">
    <source>
        <dbReference type="HAMAP-Rule" id="MF_01023"/>
    </source>
</evidence>
<dbReference type="CDD" id="cd00609">
    <property type="entry name" value="AAT_like"/>
    <property type="match status" value="1"/>
</dbReference>
<dbReference type="AlphaFoldDB" id="A0A7D4CMH2"/>
<keyword evidence="6 9" id="KW-0663">Pyridoxal phosphate</keyword>
<evidence type="ECO:0000256" key="7">
    <source>
        <dbReference type="ARBA" id="ARBA00023102"/>
    </source>
</evidence>
<dbReference type="GO" id="GO:0000105">
    <property type="term" value="P:L-histidine biosynthetic process"/>
    <property type="evidence" value="ECO:0007669"/>
    <property type="project" value="UniProtKB-UniRule"/>
</dbReference>
<dbReference type="UniPathway" id="UPA00031">
    <property type="reaction ID" value="UER00012"/>
</dbReference>
<keyword evidence="7 9" id="KW-0368">Histidine biosynthesis</keyword>
<dbReference type="GO" id="GO:0004400">
    <property type="term" value="F:histidinol-phosphate transaminase activity"/>
    <property type="evidence" value="ECO:0007669"/>
    <property type="project" value="UniProtKB-UniRule"/>
</dbReference>
<reference evidence="11 12" key="1">
    <citation type="submission" date="2020-01" db="EMBL/GenBank/DDBJ databases">
        <authorList>
            <person name="Gulvik C.A."/>
            <person name="Batra D.G."/>
        </authorList>
    </citation>
    <scope>NUCLEOTIDE SEQUENCE [LARGE SCALE GENOMIC DNA]</scope>
    <source>
        <strain evidence="11 12">W9323</strain>
    </source>
</reference>
<feature type="domain" description="Aminotransferase class I/classII large" evidence="10">
    <location>
        <begin position="30"/>
        <end position="353"/>
    </location>
</feature>
<dbReference type="NCBIfam" id="TIGR01141">
    <property type="entry name" value="hisC"/>
    <property type="match status" value="1"/>
</dbReference>
<evidence type="ECO:0000259" key="10">
    <source>
        <dbReference type="Pfam" id="PF00155"/>
    </source>
</evidence>
<comment type="catalytic activity">
    <reaction evidence="8 9">
        <text>L-histidinol phosphate + 2-oxoglutarate = 3-(imidazol-4-yl)-2-oxopropyl phosphate + L-glutamate</text>
        <dbReference type="Rhea" id="RHEA:23744"/>
        <dbReference type="ChEBI" id="CHEBI:16810"/>
        <dbReference type="ChEBI" id="CHEBI:29985"/>
        <dbReference type="ChEBI" id="CHEBI:57766"/>
        <dbReference type="ChEBI" id="CHEBI:57980"/>
        <dbReference type="EC" id="2.6.1.9"/>
    </reaction>
</comment>
<comment type="similarity">
    <text evidence="9">Belongs to the class-II pyridoxal-phosphate-dependent aminotransferase family. Histidinol-phosphate aminotransferase subfamily.</text>
</comment>
<evidence type="ECO:0000256" key="6">
    <source>
        <dbReference type="ARBA" id="ARBA00022898"/>
    </source>
</evidence>
<dbReference type="RefSeq" id="WP_173221980.1">
    <property type="nucleotide sequence ID" value="NZ_CP048104.1"/>
</dbReference>
<dbReference type="Gene3D" id="3.90.1150.10">
    <property type="entry name" value="Aspartate Aminotransferase, domain 1"/>
    <property type="match status" value="1"/>
</dbReference>
<dbReference type="EMBL" id="CP048104">
    <property type="protein sequence ID" value="QKG84358.1"/>
    <property type="molecule type" value="Genomic_DNA"/>
</dbReference>
<dbReference type="InterPro" id="IPR015424">
    <property type="entry name" value="PyrdxlP-dep_Trfase"/>
</dbReference>
<evidence type="ECO:0000256" key="8">
    <source>
        <dbReference type="ARBA" id="ARBA00047481"/>
    </source>
</evidence>
<keyword evidence="5 9" id="KW-0808">Transferase</keyword>
<evidence type="ECO:0000256" key="3">
    <source>
        <dbReference type="ARBA" id="ARBA00011738"/>
    </source>
</evidence>
<evidence type="ECO:0000313" key="11">
    <source>
        <dbReference type="EMBL" id="QKG84358.1"/>
    </source>
</evidence>
<evidence type="ECO:0000256" key="1">
    <source>
        <dbReference type="ARBA" id="ARBA00001933"/>
    </source>
</evidence>
<protein>
    <recommendedName>
        <fullName evidence="9">Histidinol-phosphate aminotransferase</fullName>
        <ecNumber evidence="9">2.6.1.9</ecNumber>
    </recommendedName>
    <alternativeName>
        <fullName evidence="9">Imidazole acetol-phosphate transaminase</fullName>
    </alternativeName>
</protein>
<dbReference type="InterPro" id="IPR015422">
    <property type="entry name" value="PyrdxlP-dep_Trfase_small"/>
</dbReference>
<dbReference type="InterPro" id="IPR001917">
    <property type="entry name" value="Aminotrans_II_pyridoxalP_BS"/>
</dbReference>
<feature type="modified residue" description="N6-(pyridoxal phosphate)lysine" evidence="9">
    <location>
        <position position="222"/>
    </location>
</feature>
<dbReference type="InterPro" id="IPR004839">
    <property type="entry name" value="Aminotransferase_I/II_large"/>
</dbReference>
<gene>
    <name evidence="9" type="primary">hisC</name>
    <name evidence="11" type="ORF">GXN76_07620</name>
</gene>